<dbReference type="SMART" id="SM00220">
    <property type="entry name" value="S_TKc"/>
    <property type="match status" value="1"/>
</dbReference>
<dbReference type="VEuPathDB" id="CryptoDB:Cvel_3674"/>
<dbReference type="InterPro" id="IPR011009">
    <property type="entry name" value="Kinase-like_dom_sf"/>
</dbReference>
<dbReference type="PANTHER" id="PTHR43671:SF98">
    <property type="entry name" value="SERINE_THREONINE-PROTEIN KINASE NEK11"/>
    <property type="match status" value="1"/>
</dbReference>
<dbReference type="EC" id="2.7.11.1" evidence="1"/>
<protein>
    <recommendedName>
        <fullName evidence="1">non-specific serine/threonine protein kinase</fullName>
        <ecNumber evidence="1">2.7.11.1</ecNumber>
    </recommendedName>
</protein>
<dbReference type="Gene3D" id="1.10.510.10">
    <property type="entry name" value="Transferase(Phosphotransferase) domain 1"/>
    <property type="match status" value="1"/>
</dbReference>
<dbReference type="InterPro" id="IPR050660">
    <property type="entry name" value="NEK_Ser/Thr_kinase"/>
</dbReference>
<dbReference type="InterPro" id="IPR000719">
    <property type="entry name" value="Prot_kinase_dom"/>
</dbReference>
<feature type="domain" description="Protein kinase" evidence="10">
    <location>
        <begin position="250"/>
        <end position="484"/>
    </location>
</feature>
<dbReference type="AlphaFoldDB" id="A0A0G4FSM6"/>
<feature type="coiled-coil region" evidence="9">
    <location>
        <begin position="124"/>
        <end position="177"/>
    </location>
</feature>
<evidence type="ECO:0000256" key="7">
    <source>
        <dbReference type="ARBA" id="ARBA00047899"/>
    </source>
</evidence>
<dbReference type="GO" id="GO:0004674">
    <property type="term" value="F:protein serine/threonine kinase activity"/>
    <property type="evidence" value="ECO:0007669"/>
    <property type="project" value="UniProtKB-KW"/>
</dbReference>
<dbReference type="CDD" id="cd00180">
    <property type="entry name" value="PKc"/>
    <property type="match status" value="1"/>
</dbReference>
<accession>A0A0G4FSM6</accession>
<dbReference type="PhylomeDB" id="A0A0G4FSM6"/>
<keyword evidence="2" id="KW-0723">Serine/threonine-protein kinase</keyword>
<evidence type="ECO:0000256" key="6">
    <source>
        <dbReference type="ARBA" id="ARBA00022840"/>
    </source>
</evidence>
<sequence length="733" mass="80443">MKAAKEASEAAAARAREALDLKALDSFPAACGEMEKALKDEKALMGKMRALKDSFCRDGKGGEISGEEVVTQVRDAGEKVMLQVRKIMQLHTELGSALHELEAAAAELRAGVALAQPGGMQGGVQRLKRMLDAQKEEKRQVRKKDVDLQRVRLDSPGERQRAEVARLERELLQMKENAVANDYPAKIARERARLLSHASLHFPELLWEGGEFLQLARQDVQEVAQQRSLLSAGVLLQGRSSVRDFREECVLSEPSPQTGSLARVTACTDMQGKSYQLGAAGAASAAVGHFYRQVAMLHELQHTHLVPVVAVWQEGDQGFTQMPWYPGGDLAAWMGARPVEGGRDAAASLRLAEDLLSALAFLHEKGKVHCDVKPQNIFLTESGRGVLGDFDGVKDAGEDGRPRATTILHVTAHYLAPEVRAGGGASTASDVYSAGVILEELLGGGVLSGDSQRSEALAKLLSRMRSDTPSERPTAAEILQDPLFSRETVENAQCVTCFEILLKDRGLVCASGDASQRHFLCAECLNAFVQSQSTVDPEYSDVRARFKANDCRVSCVAPGCPSDPFPHADLARHLRSEVLQLCEDARREAAEERVRAEMETEFEERLRRALREDGAQRKVREIAEDILTLKCPRCRTAFIDFNGCAALTCARCNCGFCGYCQMDCGHDAHDHVPRCPLGVGMFVPIEQWEGIQREQKGRKVRELLGRLGVEDRAEVLRLLRPLLEENEIPIPSA</sequence>
<evidence type="ECO:0000256" key="9">
    <source>
        <dbReference type="SAM" id="Coils"/>
    </source>
</evidence>
<evidence type="ECO:0000256" key="8">
    <source>
        <dbReference type="ARBA" id="ARBA00048679"/>
    </source>
</evidence>
<dbReference type="PROSITE" id="PS50011">
    <property type="entry name" value="PROTEIN_KINASE_DOM"/>
    <property type="match status" value="1"/>
</dbReference>
<comment type="catalytic activity">
    <reaction evidence="7">
        <text>L-threonyl-[protein] + ATP = O-phospho-L-threonyl-[protein] + ADP + H(+)</text>
        <dbReference type="Rhea" id="RHEA:46608"/>
        <dbReference type="Rhea" id="RHEA-COMP:11060"/>
        <dbReference type="Rhea" id="RHEA-COMP:11605"/>
        <dbReference type="ChEBI" id="CHEBI:15378"/>
        <dbReference type="ChEBI" id="CHEBI:30013"/>
        <dbReference type="ChEBI" id="CHEBI:30616"/>
        <dbReference type="ChEBI" id="CHEBI:61977"/>
        <dbReference type="ChEBI" id="CHEBI:456216"/>
        <dbReference type="EC" id="2.7.11.1"/>
    </reaction>
</comment>
<keyword evidence="3" id="KW-0808">Transferase</keyword>
<name>A0A0G4FSM6_9ALVE</name>
<evidence type="ECO:0000256" key="5">
    <source>
        <dbReference type="ARBA" id="ARBA00022777"/>
    </source>
</evidence>
<dbReference type="GO" id="GO:0005524">
    <property type="term" value="F:ATP binding"/>
    <property type="evidence" value="ECO:0007669"/>
    <property type="project" value="UniProtKB-KW"/>
</dbReference>
<reference evidence="11" key="1">
    <citation type="submission" date="2014-11" db="EMBL/GenBank/DDBJ databases">
        <authorList>
            <person name="Otto D Thomas"/>
            <person name="Naeem Raeece"/>
        </authorList>
    </citation>
    <scope>NUCLEOTIDE SEQUENCE</scope>
</reference>
<evidence type="ECO:0000259" key="10">
    <source>
        <dbReference type="PROSITE" id="PS50011"/>
    </source>
</evidence>
<keyword evidence="9" id="KW-0175">Coiled coil</keyword>
<keyword evidence="5" id="KW-0418">Kinase</keyword>
<evidence type="ECO:0000256" key="1">
    <source>
        <dbReference type="ARBA" id="ARBA00012513"/>
    </source>
</evidence>
<evidence type="ECO:0000313" key="11">
    <source>
        <dbReference type="EMBL" id="CEM17439.1"/>
    </source>
</evidence>
<dbReference type="SUPFAM" id="SSF57850">
    <property type="entry name" value="RING/U-box"/>
    <property type="match status" value="1"/>
</dbReference>
<gene>
    <name evidence="11" type="ORF">Cvel_3674</name>
</gene>
<dbReference type="EMBL" id="CDMZ01000584">
    <property type="protein sequence ID" value="CEM17439.1"/>
    <property type="molecule type" value="Genomic_DNA"/>
</dbReference>
<organism evidence="11">
    <name type="scientific">Chromera velia CCMP2878</name>
    <dbReference type="NCBI Taxonomy" id="1169474"/>
    <lineage>
        <taxon>Eukaryota</taxon>
        <taxon>Sar</taxon>
        <taxon>Alveolata</taxon>
        <taxon>Colpodellida</taxon>
        <taxon>Chromeraceae</taxon>
        <taxon>Chromera</taxon>
    </lineage>
</organism>
<proteinExistence type="predicted"/>
<evidence type="ECO:0000256" key="3">
    <source>
        <dbReference type="ARBA" id="ARBA00022679"/>
    </source>
</evidence>
<comment type="catalytic activity">
    <reaction evidence="8">
        <text>L-seryl-[protein] + ATP = O-phospho-L-seryl-[protein] + ADP + H(+)</text>
        <dbReference type="Rhea" id="RHEA:17989"/>
        <dbReference type="Rhea" id="RHEA-COMP:9863"/>
        <dbReference type="Rhea" id="RHEA-COMP:11604"/>
        <dbReference type="ChEBI" id="CHEBI:15378"/>
        <dbReference type="ChEBI" id="CHEBI:29999"/>
        <dbReference type="ChEBI" id="CHEBI:30616"/>
        <dbReference type="ChEBI" id="CHEBI:83421"/>
        <dbReference type="ChEBI" id="CHEBI:456216"/>
        <dbReference type="EC" id="2.7.11.1"/>
    </reaction>
</comment>
<dbReference type="SUPFAM" id="SSF56112">
    <property type="entry name" value="Protein kinase-like (PK-like)"/>
    <property type="match status" value="1"/>
</dbReference>
<evidence type="ECO:0000256" key="4">
    <source>
        <dbReference type="ARBA" id="ARBA00022741"/>
    </source>
</evidence>
<dbReference type="PANTHER" id="PTHR43671">
    <property type="entry name" value="SERINE/THREONINE-PROTEIN KINASE NEK"/>
    <property type="match status" value="1"/>
</dbReference>
<dbReference type="Pfam" id="PF00069">
    <property type="entry name" value="Pkinase"/>
    <property type="match status" value="1"/>
</dbReference>
<evidence type="ECO:0000256" key="2">
    <source>
        <dbReference type="ARBA" id="ARBA00022527"/>
    </source>
</evidence>
<keyword evidence="4" id="KW-0547">Nucleotide-binding</keyword>
<keyword evidence="6" id="KW-0067">ATP-binding</keyword>